<keyword evidence="7 10" id="KW-0472">Membrane</keyword>
<dbReference type="PANTHER" id="PTHR30069:SF29">
    <property type="entry name" value="HEMOGLOBIN AND HEMOGLOBIN-HAPTOGLOBIN-BINDING PROTEIN 1-RELATED"/>
    <property type="match status" value="1"/>
</dbReference>
<dbReference type="Pfam" id="PF07715">
    <property type="entry name" value="Plug"/>
    <property type="match status" value="1"/>
</dbReference>
<dbReference type="EMBL" id="QUNF01000028">
    <property type="protein sequence ID" value="REG81226.1"/>
    <property type="molecule type" value="Genomic_DNA"/>
</dbReference>
<dbReference type="AlphaFoldDB" id="A0A3E0DET6"/>
<evidence type="ECO:0000256" key="9">
    <source>
        <dbReference type="ARBA" id="ARBA00023237"/>
    </source>
</evidence>
<evidence type="ECO:0000313" key="14">
    <source>
        <dbReference type="Proteomes" id="UP000256405"/>
    </source>
</evidence>
<keyword evidence="8 13" id="KW-0675">Receptor</keyword>
<dbReference type="Gene3D" id="2.170.130.10">
    <property type="entry name" value="TonB-dependent receptor, plug domain"/>
    <property type="match status" value="1"/>
</dbReference>
<evidence type="ECO:0000256" key="3">
    <source>
        <dbReference type="ARBA" id="ARBA00022452"/>
    </source>
</evidence>
<keyword evidence="14" id="KW-1185">Reference proteome</keyword>
<dbReference type="SUPFAM" id="SSF49464">
    <property type="entry name" value="Carboxypeptidase regulatory domain-like"/>
    <property type="match status" value="1"/>
</dbReference>
<keyword evidence="4" id="KW-0812">Transmembrane</keyword>
<evidence type="ECO:0000256" key="6">
    <source>
        <dbReference type="ARBA" id="ARBA00023077"/>
    </source>
</evidence>
<proteinExistence type="inferred from homology"/>
<sequence length="750" mass="84431">MRIPCDTRDNLKYMKSKILFVGCFIAPAFLFAQNSIKGQVQSVSNEPLIGASIKLLDKQQGAITNLDGHFQLENVLETDRLVVTYLGYEPDTLDPVFDQPMQITLQESGEALEQVTVQARSESVVDEAPFLNILITESELQKAACCNLSESFETNASVDVSYADAVTGTKMIQMMGLDGRYVLISREGIPNIRGLNSRLGLTYVPGTWIQSIDVGKGAGTVINGYESMTGQINVDLFKPESMDTWYLNGYLNSFGRLEINANHQIPISEKWSSGVLFHASQMSSEIDGNDDGFMDLPKGRQLNFLNRYKYEGDRLSAQIGVNLFMSDNAGGQKGFDFNSDLSTSSMYGYEMDTRKAEVFGKLGMIYPDKPTQSWGFQYSLSYQDFNGGAGRRIYRGIEKTAYGNFIYQNILGSSFHQYKTGASFLYDEFAETFDSNTPSGLDTAMYRTEKVPGLFFEYNFIPNERITVVAGARTDFHNLFGTYFTPRVHARWEFVPNWTLRGSLGKGYRTPNALMENSAVWVSARELVFNAELKPEESWNSGVSVAGNLTVDDRPLSIVADYFYTGFQNQLVYDQDVSSELLVINNLHKGSYANSFQIEASYPITERLNAKAAYKRYEMKMTTNGILQQIPLQSQDRFFMNLSYATLYDKWKADMTLNWNGPMRIPNTSESPVEFRQPSESPDFFMLNAQVSRGFRWGSIYLGGENILNFKQSNPIIDPENPFGSNFDASMTWGPIAGRVIYTGIRYKIN</sequence>
<dbReference type="Pfam" id="PF00593">
    <property type="entry name" value="TonB_dep_Rec_b-barrel"/>
    <property type="match status" value="1"/>
</dbReference>
<evidence type="ECO:0000313" key="13">
    <source>
        <dbReference type="EMBL" id="REG81226.1"/>
    </source>
</evidence>
<comment type="subcellular location">
    <subcellularLocation>
        <location evidence="1">Cell outer membrane</location>
        <topology evidence="1">Multi-pass membrane protein</topology>
    </subcellularLocation>
</comment>
<reference evidence="13 14" key="1">
    <citation type="submission" date="2018-08" db="EMBL/GenBank/DDBJ databases">
        <title>Genomic Encyclopedia of Archaeal and Bacterial Type Strains, Phase II (KMG-II): from individual species to whole genera.</title>
        <authorList>
            <person name="Goeker M."/>
        </authorList>
    </citation>
    <scope>NUCLEOTIDE SEQUENCE [LARGE SCALE GENOMIC DNA]</scope>
    <source>
        <strain evidence="13 14">DSM 15986</strain>
    </source>
</reference>
<evidence type="ECO:0000259" key="11">
    <source>
        <dbReference type="Pfam" id="PF00593"/>
    </source>
</evidence>
<keyword evidence="6 10" id="KW-0798">TonB box</keyword>
<comment type="caution">
    <text evidence="13">The sequence shown here is derived from an EMBL/GenBank/DDBJ whole genome shotgun (WGS) entry which is preliminary data.</text>
</comment>
<dbReference type="InterPro" id="IPR037066">
    <property type="entry name" value="Plug_dom_sf"/>
</dbReference>
<dbReference type="InterPro" id="IPR036942">
    <property type="entry name" value="Beta-barrel_TonB_sf"/>
</dbReference>
<organism evidence="13 14">
    <name type="scientific">Algoriphagus antarcticus</name>
    <dbReference type="NCBI Taxonomy" id="238540"/>
    <lineage>
        <taxon>Bacteria</taxon>
        <taxon>Pseudomonadati</taxon>
        <taxon>Bacteroidota</taxon>
        <taxon>Cytophagia</taxon>
        <taxon>Cytophagales</taxon>
        <taxon>Cyclobacteriaceae</taxon>
        <taxon>Algoriphagus</taxon>
    </lineage>
</organism>
<keyword evidence="3" id="KW-1134">Transmembrane beta strand</keyword>
<gene>
    <name evidence="13" type="ORF">C8N25_12816</name>
</gene>
<feature type="domain" description="TonB-dependent receptor plug" evidence="12">
    <location>
        <begin position="135"/>
        <end position="230"/>
    </location>
</feature>
<evidence type="ECO:0000256" key="4">
    <source>
        <dbReference type="ARBA" id="ARBA00022692"/>
    </source>
</evidence>
<dbReference type="Proteomes" id="UP000256405">
    <property type="component" value="Unassembled WGS sequence"/>
</dbReference>
<evidence type="ECO:0000256" key="10">
    <source>
        <dbReference type="RuleBase" id="RU003357"/>
    </source>
</evidence>
<dbReference type="GO" id="GO:0015344">
    <property type="term" value="F:siderophore uptake transmembrane transporter activity"/>
    <property type="evidence" value="ECO:0007669"/>
    <property type="project" value="TreeGrafter"/>
</dbReference>
<dbReference type="InterPro" id="IPR012910">
    <property type="entry name" value="Plug_dom"/>
</dbReference>
<dbReference type="GO" id="GO:0044718">
    <property type="term" value="P:siderophore transmembrane transport"/>
    <property type="evidence" value="ECO:0007669"/>
    <property type="project" value="TreeGrafter"/>
</dbReference>
<dbReference type="PANTHER" id="PTHR30069">
    <property type="entry name" value="TONB-DEPENDENT OUTER MEMBRANE RECEPTOR"/>
    <property type="match status" value="1"/>
</dbReference>
<evidence type="ECO:0000256" key="5">
    <source>
        <dbReference type="ARBA" id="ARBA00022729"/>
    </source>
</evidence>
<feature type="domain" description="TonB-dependent receptor-like beta-barrel" evidence="11">
    <location>
        <begin position="307"/>
        <end position="707"/>
    </location>
</feature>
<dbReference type="GO" id="GO:0009279">
    <property type="term" value="C:cell outer membrane"/>
    <property type="evidence" value="ECO:0007669"/>
    <property type="project" value="UniProtKB-SubCell"/>
</dbReference>
<dbReference type="InterPro" id="IPR039426">
    <property type="entry name" value="TonB-dep_rcpt-like"/>
</dbReference>
<evidence type="ECO:0000256" key="8">
    <source>
        <dbReference type="ARBA" id="ARBA00023170"/>
    </source>
</evidence>
<protein>
    <submittedName>
        <fullName evidence="13">Outer membrane receptor for ferrienterochelin and colicin</fullName>
    </submittedName>
</protein>
<name>A0A3E0DET6_9BACT</name>
<evidence type="ECO:0000256" key="1">
    <source>
        <dbReference type="ARBA" id="ARBA00004571"/>
    </source>
</evidence>
<dbReference type="InterPro" id="IPR008969">
    <property type="entry name" value="CarboxyPept-like_regulatory"/>
</dbReference>
<dbReference type="Pfam" id="PF13715">
    <property type="entry name" value="CarbopepD_reg_2"/>
    <property type="match status" value="1"/>
</dbReference>
<accession>A0A3E0DET6</accession>
<dbReference type="SUPFAM" id="SSF56935">
    <property type="entry name" value="Porins"/>
    <property type="match status" value="1"/>
</dbReference>
<keyword evidence="2" id="KW-0813">Transport</keyword>
<keyword evidence="5" id="KW-0732">Signal</keyword>
<dbReference type="InterPro" id="IPR000531">
    <property type="entry name" value="Beta-barrel_TonB"/>
</dbReference>
<evidence type="ECO:0000259" key="12">
    <source>
        <dbReference type="Pfam" id="PF07715"/>
    </source>
</evidence>
<evidence type="ECO:0000256" key="2">
    <source>
        <dbReference type="ARBA" id="ARBA00022448"/>
    </source>
</evidence>
<keyword evidence="9" id="KW-0998">Cell outer membrane</keyword>
<comment type="similarity">
    <text evidence="10">Belongs to the TonB-dependent receptor family.</text>
</comment>
<evidence type="ECO:0000256" key="7">
    <source>
        <dbReference type="ARBA" id="ARBA00023136"/>
    </source>
</evidence>
<dbReference type="Gene3D" id="2.40.170.20">
    <property type="entry name" value="TonB-dependent receptor, beta-barrel domain"/>
    <property type="match status" value="1"/>
</dbReference>